<keyword evidence="1" id="KW-0808">Transferase</keyword>
<keyword evidence="1" id="KW-0830">Ubiquinone</keyword>
<name>A0A5C5YAN8_9BACT</name>
<accession>A0A5C5YAN8</accession>
<dbReference type="PANTHER" id="PTHR43861">
    <property type="entry name" value="TRANS-ACONITATE 2-METHYLTRANSFERASE-RELATED"/>
    <property type="match status" value="1"/>
</dbReference>
<dbReference type="Pfam" id="PF13489">
    <property type="entry name" value="Methyltransf_23"/>
    <property type="match status" value="1"/>
</dbReference>
<dbReference type="RefSeq" id="WP_146590329.1">
    <property type="nucleotide sequence ID" value="NZ_SJPO01000011.1"/>
</dbReference>
<dbReference type="CDD" id="cd02440">
    <property type="entry name" value="AdoMet_MTases"/>
    <property type="match status" value="1"/>
</dbReference>
<comment type="caution">
    <text evidence="1">The sequence shown here is derived from an EMBL/GenBank/DDBJ whole genome shotgun (WGS) entry which is preliminary data.</text>
</comment>
<dbReference type="OrthoDB" id="253007at2"/>
<dbReference type="PANTHER" id="PTHR43861:SF1">
    <property type="entry name" value="TRANS-ACONITATE 2-METHYLTRANSFERASE"/>
    <property type="match status" value="1"/>
</dbReference>
<dbReference type="InterPro" id="IPR029063">
    <property type="entry name" value="SAM-dependent_MTases_sf"/>
</dbReference>
<dbReference type="AlphaFoldDB" id="A0A5C5YAN8"/>
<dbReference type="Gene3D" id="3.40.50.150">
    <property type="entry name" value="Vaccinia Virus protein VP39"/>
    <property type="match status" value="1"/>
</dbReference>
<gene>
    <name evidence="1" type="ORF">Pla123a_40560</name>
</gene>
<dbReference type="SUPFAM" id="SSF53335">
    <property type="entry name" value="S-adenosyl-L-methionine-dependent methyltransferases"/>
    <property type="match status" value="1"/>
</dbReference>
<organism evidence="1 2">
    <name type="scientific">Posidoniimonas polymericola</name>
    <dbReference type="NCBI Taxonomy" id="2528002"/>
    <lineage>
        <taxon>Bacteria</taxon>
        <taxon>Pseudomonadati</taxon>
        <taxon>Planctomycetota</taxon>
        <taxon>Planctomycetia</taxon>
        <taxon>Pirellulales</taxon>
        <taxon>Lacipirellulaceae</taxon>
        <taxon>Posidoniimonas</taxon>
    </lineage>
</organism>
<keyword evidence="2" id="KW-1185">Reference proteome</keyword>
<dbReference type="GO" id="GO:0008168">
    <property type="term" value="F:methyltransferase activity"/>
    <property type="evidence" value="ECO:0007669"/>
    <property type="project" value="UniProtKB-KW"/>
</dbReference>
<proteinExistence type="predicted"/>
<evidence type="ECO:0000313" key="1">
    <source>
        <dbReference type="EMBL" id="TWT72757.1"/>
    </source>
</evidence>
<sequence>MPNHPNEQAMIHAWRANATAWADAVRGDKIASRVAVTNEAIVNAVTTLKPRSVLDVGCGEGWLARELTKRGADVLGVDAIVDLVEQARAVGGGAFEQHSYDELAAGSVPRRFDAVVCNFSLFTDHSVERLFGRIPEMLNPGGHCVVQTLHPITAPGDLPYKDGWRDGFWDGLGEGFLDAPRWYFRTLASWVRLFSCCGLKIVQIVEPTAQDGSRPSSLILVGQKS</sequence>
<dbReference type="EMBL" id="SJPO01000011">
    <property type="protein sequence ID" value="TWT72757.1"/>
    <property type="molecule type" value="Genomic_DNA"/>
</dbReference>
<dbReference type="GO" id="GO:0032259">
    <property type="term" value="P:methylation"/>
    <property type="evidence" value="ECO:0007669"/>
    <property type="project" value="UniProtKB-KW"/>
</dbReference>
<dbReference type="Proteomes" id="UP000318478">
    <property type="component" value="Unassembled WGS sequence"/>
</dbReference>
<protein>
    <submittedName>
        <fullName evidence="1">Bifunctional 3-demethylubiquinone-9 3-methyltransferase/ 2-octaprenyl-6-hydroxy phenol methylase</fullName>
    </submittedName>
</protein>
<evidence type="ECO:0000313" key="2">
    <source>
        <dbReference type="Proteomes" id="UP000318478"/>
    </source>
</evidence>
<reference evidence="1 2" key="1">
    <citation type="submission" date="2019-02" db="EMBL/GenBank/DDBJ databases">
        <title>Deep-cultivation of Planctomycetes and their phenomic and genomic characterization uncovers novel biology.</title>
        <authorList>
            <person name="Wiegand S."/>
            <person name="Jogler M."/>
            <person name="Boedeker C."/>
            <person name="Pinto D."/>
            <person name="Vollmers J."/>
            <person name="Rivas-Marin E."/>
            <person name="Kohn T."/>
            <person name="Peeters S.H."/>
            <person name="Heuer A."/>
            <person name="Rast P."/>
            <person name="Oberbeckmann S."/>
            <person name="Bunk B."/>
            <person name="Jeske O."/>
            <person name="Meyerdierks A."/>
            <person name="Storesund J.E."/>
            <person name="Kallscheuer N."/>
            <person name="Luecker S."/>
            <person name="Lage O.M."/>
            <person name="Pohl T."/>
            <person name="Merkel B.J."/>
            <person name="Hornburger P."/>
            <person name="Mueller R.-W."/>
            <person name="Bruemmer F."/>
            <person name="Labrenz M."/>
            <person name="Spormann A.M."/>
            <person name="Op Den Camp H."/>
            <person name="Overmann J."/>
            <person name="Amann R."/>
            <person name="Jetten M.S.M."/>
            <person name="Mascher T."/>
            <person name="Medema M.H."/>
            <person name="Devos D.P."/>
            <person name="Kaster A.-K."/>
            <person name="Ovreas L."/>
            <person name="Rohde M."/>
            <person name="Galperin M.Y."/>
            <person name="Jogler C."/>
        </authorList>
    </citation>
    <scope>NUCLEOTIDE SEQUENCE [LARGE SCALE GENOMIC DNA]</scope>
    <source>
        <strain evidence="1 2">Pla123a</strain>
    </source>
</reference>
<keyword evidence="1" id="KW-0489">Methyltransferase</keyword>